<proteinExistence type="predicted"/>
<evidence type="ECO:0000313" key="2">
    <source>
        <dbReference type="EMBL" id="EDW54662.1"/>
    </source>
</evidence>
<dbReference type="OMA" id="KMQHHRY"/>
<dbReference type="Pfam" id="PF12302">
    <property type="entry name" value="DUF3629"/>
    <property type="match status" value="2"/>
</dbReference>
<evidence type="ECO:0000256" key="1">
    <source>
        <dbReference type="SAM" id="MobiDB-lite"/>
    </source>
</evidence>
<dbReference type="Proteomes" id="UP000001292">
    <property type="component" value="Unassembled WGS sequence"/>
</dbReference>
<dbReference type="PhylomeDB" id="B4INQ9"/>
<dbReference type="STRING" id="7238.B4INQ9"/>
<gene>
    <name evidence="2" type="primary">Dsec\GM16462</name>
    <name evidence="2" type="ORF">Dsec_GM16462</name>
</gene>
<dbReference type="EMBL" id="CH676538">
    <property type="protein sequence ID" value="EDW54662.1"/>
    <property type="molecule type" value="Genomic_DNA"/>
</dbReference>
<keyword evidence="3" id="KW-1185">Reference proteome</keyword>
<dbReference type="AlphaFoldDB" id="B4INQ9"/>
<sequence>MFPGDLKTLRVRPIAKSVTLLCRNVSGNSWKNSGMQLRSGVAFACRLPKWPTLQRIPIDHDVNKKKPYSTFKVDRIQDMWQRSRIGAKEQNSLRGYQPANFDVNTDSNEVISALDKVRRIEERLKIQNKMRALMDEQHMHDERIQEENDRVIRKEVLVEREPARKQTSQEYSPVRNRETCKPVPWVSATVLAATGRMQQHRYMQTPLKRNPIKVENSLRGYQPANFDVNTDSNEVISALDKVRRIEERLKIQNKMRALMDEQHMHDERIQEENDRVIRKEVLVEREPARKQTSQEYSPVRNRETCKPVPWVSATVLAATGRMQQHRYMQTPLKRNPIKVEAEVQQPRKSVPGNPGNGTTSGEPNQTNYDMPSRVKWAKNVLELHKIRAKRMDDILSLEGYSNESA</sequence>
<dbReference type="InterPro" id="IPR022079">
    <property type="entry name" value="DUF3629"/>
</dbReference>
<protein>
    <submittedName>
        <fullName evidence="2">GM16462</fullName>
    </submittedName>
</protein>
<feature type="region of interest" description="Disordered" evidence="1">
    <location>
        <begin position="341"/>
        <end position="370"/>
    </location>
</feature>
<reference evidence="2 3" key="1">
    <citation type="journal article" date="2007" name="Nature">
        <title>Evolution of genes and genomes on the Drosophila phylogeny.</title>
        <authorList>
            <consortium name="Drosophila 12 Genomes Consortium"/>
            <person name="Clark A.G."/>
            <person name="Eisen M.B."/>
            <person name="Smith D.R."/>
            <person name="Bergman C.M."/>
            <person name="Oliver B."/>
            <person name="Markow T.A."/>
            <person name="Kaufman T.C."/>
            <person name="Kellis M."/>
            <person name="Gelbart W."/>
            <person name="Iyer V.N."/>
            <person name="Pollard D.A."/>
            <person name="Sackton T.B."/>
            <person name="Larracuente A.M."/>
            <person name="Singh N.D."/>
            <person name="Abad J.P."/>
            <person name="Abt D.N."/>
            <person name="Adryan B."/>
            <person name="Aguade M."/>
            <person name="Akashi H."/>
            <person name="Anderson W.W."/>
            <person name="Aquadro C.F."/>
            <person name="Ardell D.H."/>
            <person name="Arguello R."/>
            <person name="Artieri C.G."/>
            <person name="Barbash D.A."/>
            <person name="Barker D."/>
            <person name="Barsanti P."/>
            <person name="Batterham P."/>
            <person name="Batzoglou S."/>
            <person name="Begun D."/>
            <person name="Bhutkar A."/>
            <person name="Blanco E."/>
            <person name="Bosak S.A."/>
            <person name="Bradley R.K."/>
            <person name="Brand A.D."/>
            <person name="Brent M.R."/>
            <person name="Brooks A.N."/>
            <person name="Brown R.H."/>
            <person name="Butlin R.K."/>
            <person name="Caggese C."/>
            <person name="Calvi B.R."/>
            <person name="Bernardo de Carvalho A."/>
            <person name="Caspi A."/>
            <person name="Castrezana S."/>
            <person name="Celniker S.E."/>
            <person name="Chang J.L."/>
            <person name="Chapple C."/>
            <person name="Chatterji S."/>
            <person name="Chinwalla A."/>
            <person name="Civetta A."/>
            <person name="Clifton S.W."/>
            <person name="Comeron J.M."/>
            <person name="Costello J.C."/>
            <person name="Coyne J.A."/>
            <person name="Daub J."/>
            <person name="David R.G."/>
            <person name="Delcher A.L."/>
            <person name="Delehaunty K."/>
            <person name="Do C.B."/>
            <person name="Ebling H."/>
            <person name="Edwards K."/>
            <person name="Eickbush T."/>
            <person name="Evans J.D."/>
            <person name="Filipski A."/>
            <person name="Findeiss S."/>
            <person name="Freyhult E."/>
            <person name="Fulton L."/>
            <person name="Fulton R."/>
            <person name="Garcia A.C."/>
            <person name="Gardiner A."/>
            <person name="Garfield D.A."/>
            <person name="Garvin B.E."/>
            <person name="Gibson G."/>
            <person name="Gilbert D."/>
            <person name="Gnerre S."/>
            <person name="Godfrey J."/>
            <person name="Good R."/>
            <person name="Gotea V."/>
            <person name="Gravely B."/>
            <person name="Greenberg A.J."/>
            <person name="Griffiths-Jones S."/>
            <person name="Gross S."/>
            <person name="Guigo R."/>
            <person name="Gustafson E.A."/>
            <person name="Haerty W."/>
            <person name="Hahn M.W."/>
            <person name="Halligan D.L."/>
            <person name="Halpern A.L."/>
            <person name="Halter G.M."/>
            <person name="Han M.V."/>
            <person name="Heger A."/>
            <person name="Hillier L."/>
            <person name="Hinrichs A.S."/>
            <person name="Holmes I."/>
            <person name="Hoskins R.A."/>
            <person name="Hubisz M.J."/>
            <person name="Hultmark D."/>
            <person name="Huntley M.A."/>
            <person name="Jaffe D.B."/>
            <person name="Jagadeeshan S."/>
            <person name="Jeck W.R."/>
            <person name="Johnson J."/>
            <person name="Jones C.D."/>
            <person name="Jordan W.C."/>
            <person name="Karpen G.H."/>
            <person name="Kataoka E."/>
            <person name="Keightley P.D."/>
            <person name="Kheradpour P."/>
            <person name="Kirkness E.F."/>
            <person name="Koerich L.B."/>
            <person name="Kristiansen K."/>
            <person name="Kudrna D."/>
            <person name="Kulathinal R.J."/>
            <person name="Kumar S."/>
            <person name="Kwok R."/>
            <person name="Lander E."/>
            <person name="Langley C.H."/>
            <person name="Lapoint R."/>
            <person name="Lazzaro B.P."/>
            <person name="Lee S.J."/>
            <person name="Levesque L."/>
            <person name="Li R."/>
            <person name="Lin C.F."/>
            <person name="Lin M.F."/>
            <person name="Lindblad-Toh K."/>
            <person name="Llopart A."/>
            <person name="Long M."/>
            <person name="Low L."/>
            <person name="Lozovsky E."/>
            <person name="Lu J."/>
            <person name="Luo M."/>
            <person name="Machado C.A."/>
            <person name="Makalowski W."/>
            <person name="Marzo M."/>
            <person name="Matsuda M."/>
            <person name="Matzkin L."/>
            <person name="McAllister B."/>
            <person name="McBride C.S."/>
            <person name="McKernan B."/>
            <person name="McKernan K."/>
            <person name="Mendez-Lago M."/>
            <person name="Minx P."/>
            <person name="Mollenhauer M.U."/>
            <person name="Montooth K."/>
            <person name="Mount S.M."/>
            <person name="Mu X."/>
            <person name="Myers E."/>
            <person name="Negre B."/>
            <person name="Newfeld S."/>
            <person name="Nielsen R."/>
            <person name="Noor M.A."/>
            <person name="O'Grady P."/>
            <person name="Pachter L."/>
            <person name="Papaceit M."/>
            <person name="Parisi M.J."/>
            <person name="Parisi M."/>
            <person name="Parts L."/>
            <person name="Pedersen J.S."/>
            <person name="Pesole G."/>
            <person name="Phillippy A.M."/>
            <person name="Ponting C.P."/>
            <person name="Pop M."/>
            <person name="Porcelli D."/>
            <person name="Powell J.R."/>
            <person name="Prohaska S."/>
            <person name="Pruitt K."/>
            <person name="Puig M."/>
            <person name="Quesneville H."/>
            <person name="Ram K.R."/>
            <person name="Rand D."/>
            <person name="Rasmussen M.D."/>
            <person name="Reed L.K."/>
            <person name="Reenan R."/>
            <person name="Reily A."/>
            <person name="Remington K.A."/>
            <person name="Rieger T.T."/>
            <person name="Ritchie M.G."/>
            <person name="Robin C."/>
            <person name="Rogers Y.H."/>
            <person name="Rohde C."/>
            <person name="Rozas J."/>
            <person name="Rubenfield M.J."/>
            <person name="Ruiz A."/>
            <person name="Russo S."/>
            <person name="Salzberg S.L."/>
            <person name="Sanchez-Gracia A."/>
            <person name="Saranga D.J."/>
            <person name="Sato H."/>
            <person name="Schaeffer S.W."/>
            <person name="Schatz M.C."/>
            <person name="Schlenke T."/>
            <person name="Schwartz R."/>
            <person name="Segarra C."/>
            <person name="Singh R.S."/>
            <person name="Sirot L."/>
            <person name="Sirota M."/>
            <person name="Sisneros N.B."/>
            <person name="Smith C.D."/>
            <person name="Smith T.F."/>
            <person name="Spieth J."/>
            <person name="Stage D.E."/>
            <person name="Stark A."/>
            <person name="Stephan W."/>
            <person name="Strausberg R.L."/>
            <person name="Strempel S."/>
            <person name="Sturgill D."/>
            <person name="Sutton G."/>
            <person name="Sutton G.G."/>
            <person name="Tao W."/>
            <person name="Teichmann S."/>
            <person name="Tobari Y.N."/>
            <person name="Tomimura Y."/>
            <person name="Tsolas J.M."/>
            <person name="Valente V.L."/>
            <person name="Venter E."/>
            <person name="Venter J.C."/>
            <person name="Vicario S."/>
            <person name="Vieira F.G."/>
            <person name="Vilella A.J."/>
            <person name="Villasante A."/>
            <person name="Walenz B."/>
            <person name="Wang J."/>
            <person name="Wasserman M."/>
            <person name="Watts T."/>
            <person name="Wilson D."/>
            <person name="Wilson R.K."/>
            <person name="Wing R.A."/>
            <person name="Wolfner M.F."/>
            <person name="Wong A."/>
            <person name="Wong G.K."/>
            <person name="Wu C.I."/>
            <person name="Wu G."/>
            <person name="Yamamoto D."/>
            <person name="Yang H.P."/>
            <person name="Yang S.P."/>
            <person name="Yorke J.A."/>
            <person name="Yoshida K."/>
            <person name="Zdobnov E."/>
            <person name="Zhang P."/>
            <person name="Zhang Y."/>
            <person name="Zimin A.V."/>
            <person name="Baldwin J."/>
            <person name="Abdouelleil A."/>
            <person name="Abdulkadir J."/>
            <person name="Abebe A."/>
            <person name="Abera B."/>
            <person name="Abreu J."/>
            <person name="Acer S.C."/>
            <person name="Aftuck L."/>
            <person name="Alexander A."/>
            <person name="An P."/>
            <person name="Anderson E."/>
            <person name="Anderson S."/>
            <person name="Arachi H."/>
            <person name="Azer M."/>
            <person name="Bachantsang P."/>
            <person name="Barry A."/>
            <person name="Bayul T."/>
            <person name="Berlin A."/>
            <person name="Bessette D."/>
            <person name="Bloom T."/>
            <person name="Blye J."/>
            <person name="Boguslavskiy L."/>
            <person name="Bonnet C."/>
            <person name="Boukhgalter B."/>
            <person name="Bourzgui I."/>
            <person name="Brown A."/>
            <person name="Cahill P."/>
            <person name="Channer S."/>
            <person name="Cheshatsang Y."/>
            <person name="Chuda L."/>
            <person name="Citroen M."/>
            <person name="Collymore A."/>
            <person name="Cooke P."/>
            <person name="Costello M."/>
            <person name="D'Aco K."/>
            <person name="Daza R."/>
            <person name="De Haan G."/>
            <person name="DeGray S."/>
            <person name="DeMaso C."/>
            <person name="Dhargay N."/>
            <person name="Dooley K."/>
            <person name="Dooley E."/>
            <person name="Doricent M."/>
            <person name="Dorje P."/>
            <person name="Dorjee K."/>
            <person name="Dupes A."/>
            <person name="Elong R."/>
            <person name="Falk J."/>
            <person name="Farina A."/>
            <person name="Faro S."/>
            <person name="Ferguson D."/>
            <person name="Fisher S."/>
            <person name="Foley C.D."/>
            <person name="Franke A."/>
            <person name="Friedrich D."/>
            <person name="Gadbois L."/>
            <person name="Gearin G."/>
            <person name="Gearin C.R."/>
            <person name="Giannoukos G."/>
            <person name="Goode T."/>
            <person name="Graham J."/>
            <person name="Grandbois E."/>
            <person name="Grewal S."/>
            <person name="Gyaltsen K."/>
            <person name="Hafez N."/>
            <person name="Hagos B."/>
            <person name="Hall J."/>
            <person name="Henson C."/>
            <person name="Hollinger A."/>
            <person name="Honan T."/>
            <person name="Huard M.D."/>
            <person name="Hughes L."/>
            <person name="Hurhula B."/>
            <person name="Husby M.E."/>
            <person name="Kamat A."/>
            <person name="Kanga B."/>
            <person name="Kashin S."/>
            <person name="Khazanovich D."/>
            <person name="Kisner P."/>
            <person name="Lance K."/>
            <person name="Lara M."/>
            <person name="Lee W."/>
            <person name="Lennon N."/>
            <person name="Letendre F."/>
            <person name="LeVine R."/>
            <person name="Lipovsky A."/>
            <person name="Liu X."/>
            <person name="Liu J."/>
            <person name="Liu S."/>
            <person name="Lokyitsang T."/>
            <person name="Lokyitsang Y."/>
            <person name="Lubonja R."/>
            <person name="Lui A."/>
            <person name="MacDonald P."/>
            <person name="Magnisalis V."/>
            <person name="Maru K."/>
            <person name="Matthews C."/>
            <person name="McCusker W."/>
            <person name="McDonough S."/>
            <person name="Mehta T."/>
            <person name="Meldrim J."/>
            <person name="Meneus L."/>
            <person name="Mihai O."/>
            <person name="Mihalev A."/>
            <person name="Mihova T."/>
            <person name="Mittelman R."/>
            <person name="Mlenga V."/>
            <person name="Montmayeur A."/>
            <person name="Mulrain L."/>
            <person name="Navidi A."/>
            <person name="Naylor J."/>
            <person name="Negash T."/>
            <person name="Nguyen T."/>
            <person name="Nguyen N."/>
            <person name="Nicol R."/>
            <person name="Norbu C."/>
            <person name="Norbu N."/>
            <person name="Novod N."/>
            <person name="O'Neill B."/>
            <person name="Osman S."/>
            <person name="Markiewicz E."/>
            <person name="Oyono O.L."/>
            <person name="Patti C."/>
            <person name="Phunkhang P."/>
            <person name="Pierre F."/>
            <person name="Priest M."/>
            <person name="Raghuraman S."/>
            <person name="Rege F."/>
            <person name="Reyes R."/>
            <person name="Rise C."/>
            <person name="Rogov P."/>
            <person name="Ross K."/>
            <person name="Ryan E."/>
            <person name="Settipalli S."/>
            <person name="Shea T."/>
            <person name="Sherpa N."/>
            <person name="Shi L."/>
            <person name="Shih D."/>
            <person name="Sparrow T."/>
            <person name="Spaulding J."/>
            <person name="Stalker J."/>
            <person name="Stange-Thomann N."/>
            <person name="Stavropoulos S."/>
            <person name="Stone C."/>
            <person name="Strader C."/>
            <person name="Tesfaye S."/>
            <person name="Thomson T."/>
            <person name="Thoulutsang Y."/>
            <person name="Thoulutsang D."/>
            <person name="Topham K."/>
            <person name="Topping I."/>
            <person name="Tsamla T."/>
            <person name="Vassiliev H."/>
            <person name="Vo A."/>
            <person name="Wangchuk T."/>
            <person name="Wangdi T."/>
            <person name="Weiand M."/>
            <person name="Wilkinson J."/>
            <person name="Wilson A."/>
            <person name="Yadav S."/>
            <person name="Young G."/>
            <person name="Yu Q."/>
            <person name="Zembek L."/>
            <person name="Zhong D."/>
            <person name="Zimmer A."/>
            <person name="Zwirko Z."/>
            <person name="Jaffe D.B."/>
            <person name="Alvarez P."/>
            <person name="Brockman W."/>
            <person name="Butler J."/>
            <person name="Chin C."/>
            <person name="Gnerre S."/>
            <person name="Grabherr M."/>
            <person name="Kleber M."/>
            <person name="Mauceli E."/>
            <person name="MacCallum I."/>
        </authorList>
    </citation>
    <scope>NUCLEOTIDE SEQUENCE [LARGE SCALE GENOMIC DNA]</scope>
    <source>
        <strain evidence="3">Rob3c / Tucson 14021-0248.25</strain>
    </source>
</reference>
<feature type="compositionally biased region" description="Polar residues" evidence="1">
    <location>
        <begin position="356"/>
        <end position="369"/>
    </location>
</feature>
<name>B4INQ9_DROSE</name>
<evidence type="ECO:0000313" key="3">
    <source>
        <dbReference type="Proteomes" id="UP000001292"/>
    </source>
</evidence>
<organism evidence="3">
    <name type="scientific">Drosophila sechellia</name>
    <name type="common">Fruit fly</name>
    <dbReference type="NCBI Taxonomy" id="7238"/>
    <lineage>
        <taxon>Eukaryota</taxon>
        <taxon>Metazoa</taxon>
        <taxon>Ecdysozoa</taxon>
        <taxon>Arthropoda</taxon>
        <taxon>Hexapoda</taxon>
        <taxon>Insecta</taxon>
        <taxon>Pterygota</taxon>
        <taxon>Neoptera</taxon>
        <taxon>Endopterygota</taxon>
        <taxon>Diptera</taxon>
        <taxon>Brachycera</taxon>
        <taxon>Muscomorpha</taxon>
        <taxon>Ephydroidea</taxon>
        <taxon>Drosophilidae</taxon>
        <taxon>Drosophila</taxon>
        <taxon>Sophophora</taxon>
    </lineage>
</organism>
<dbReference type="HOGENOM" id="CLU_056822_0_0_1"/>
<accession>B4INQ9</accession>